<dbReference type="AlphaFoldDB" id="A0ABD1T7A4"/>
<evidence type="ECO:0000313" key="2">
    <source>
        <dbReference type="Proteomes" id="UP001604277"/>
    </source>
</evidence>
<comment type="caution">
    <text evidence="1">The sequence shown here is derived from an EMBL/GenBank/DDBJ whole genome shotgun (WGS) entry which is preliminary data.</text>
</comment>
<keyword evidence="2" id="KW-1185">Reference proteome</keyword>
<dbReference type="EMBL" id="JBFOLJ010000009">
    <property type="protein sequence ID" value="KAL2508606.1"/>
    <property type="molecule type" value="Genomic_DNA"/>
</dbReference>
<proteinExistence type="predicted"/>
<sequence length="100" mass="11395">MVVRNVMSKFDKNSGDSTFNGQYDYSKCTEAKKFRSVTGWRCIRKFLRKLKLTIMILLIGVDHNLKILKDEYSRCVKAAHRAPPPAGRATLKSGIKFGKD</sequence>
<dbReference type="Proteomes" id="UP001604277">
    <property type="component" value="Unassembled WGS sequence"/>
</dbReference>
<evidence type="ECO:0000313" key="1">
    <source>
        <dbReference type="EMBL" id="KAL2508606.1"/>
    </source>
</evidence>
<organism evidence="1 2">
    <name type="scientific">Forsythia ovata</name>
    <dbReference type="NCBI Taxonomy" id="205694"/>
    <lineage>
        <taxon>Eukaryota</taxon>
        <taxon>Viridiplantae</taxon>
        <taxon>Streptophyta</taxon>
        <taxon>Embryophyta</taxon>
        <taxon>Tracheophyta</taxon>
        <taxon>Spermatophyta</taxon>
        <taxon>Magnoliopsida</taxon>
        <taxon>eudicotyledons</taxon>
        <taxon>Gunneridae</taxon>
        <taxon>Pentapetalae</taxon>
        <taxon>asterids</taxon>
        <taxon>lamiids</taxon>
        <taxon>Lamiales</taxon>
        <taxon>Oleaceae</taxon>
        <taxon>Forsythieae</taxon>
        <taxon>Forsythia</taxon>
    </lineage>
</organism>
<protein>
    <submittedName>
        <fullName evidence="1">Uncharacterized protein</fullName>
    </submittedName>
</protein>
<accession>A0ABD1T7A4</accession>
<gene>
    <name evidence="1" type="ORF">Fot_32253</name>
</gene>
<reference evidence="2" key="1">
    <citation type="submission" date="2024-07" db="EMBL/GenBank/DDBJ databases">
        <title>Two chromosome-level genome assemblies of Korean endemic species Abeliophyllum distichum and Forsythia ovata (Oleaceae).</title>
        <authorList>
            <person name="Jang H."/>
        </authorList>
    </citation>
    <scope>NUCLEOTIDE SEQUENCE [LARGE SCALE GENOMIC DNA]</scope>
</reference>
<name>A0ABD1T7A4_9LAMI</name>